<dbReference type="AlphaFoldDB" id="A0A8K1G302"/>
<organism evidence="2 3">
    <name type="scientific">Zosterops borbonicus</name>
    <dbReference type="NCBI Taxonomy" id="364589"/>
    <lineage>
        <taxon>Eukaryota</taxon>
        <taxon>Metazoa</taxon>
        <taxon>Chordata</taxon>
        <taxon>Craniata</taxon>
        <taxon>Vertebrata</taxon>
        <taxon>Euteleostomi</taxon>
        <taxon>Archelosauria</taxon>
        <taxon>Archosauria</taxon>
        <taxon>Dinosauria</taxon>
        <taxon>Saurischia</taxon>
        <taxon>Theropoda</taxon>
        <taxon>Coelurosauria</taxon>
        <taxon>Aves</taxon>
        <taxon>Neognathae</taxon>
        <taxon>Neoaves</taxon>
        <taxon>Telluraves</taxon>
        <taxon>Australaves</taxon>
        <taxon>Passeriformes</taxon>
        <taxon>Sylvioidea</taxon>
        <taxon>Zosteropidae</taxon>
        <taxon>Zosterops</taxon>
    </lineage>
</organism>
<proteinExistence type="predicted"/>
<keyword evidence="3" id="KW-1185">Reference proteome</keyword>
<gene>
    <name evidence="2" type="ORF">HGM15179_016233</name>
</gene>
<dbReference type="OrthoDB" id="9222320at2759"/>
<accession>A0A8K1G302</accession>
<evidence type="ECO:0000313" key="3">
    <source>
        <dbReference type="Proteomes" id="UP000796761"/>
    </source>
</evidence>
<name>A0A8K1G302_9PASS</name>
<dbReference type="Proteomes" id="UP000796761">
    <property type="component" value="Unassembled WGS sequence"/>
</dbReference>
<sequence>MTMEISLCETLIEIMCNIVRPYVALGKMERLTHGGAKIVREQKEIVQSIYSQVLEKEAREQRSENVSENQSADTKVSAEEGGEGAPDAEAKISLQTMVKTLYTPAAHENSEIHLQPMEEPHTRAGGCLNGDCDAMGSVCWSRVLAGTCTPMEKGDHIEANFLVGLLVLCGIHSGADCT</sequence>
<protein>
    <submittedName>
        <fullName evidence="2">Uncharacterized protein</fullName>
    </submittedName>
</protein>
<evidence type="ECO:0000313" key="2">
    <source>
        <dbReference type="EMBL" id="TRZ10874.1"/>
    </source>
</evidence>
<reference evidence="2" key="1">
    <citation type="submission" date="2019-04" db="EMBL/GenBank/DDBJ databases">
        <title>Genome assembly of Zosterops borbonicus 15179.</title>
        <authorList>
            <person name="Leroy T."/>
            <person name="Anselmetti Y."/>
            <person name="Tilak M.-K."/>
            <person name="Nabholz B."/>
        </authorList>
    </citation>
    <scope>NUCLEOTIDE SEQUENCE</scope>
    <source>
        <strain evidence="2">HGM_15179</strain>
        <tissue evidence="2">Muscle</tissue>
    </source>
</reference>
<comment type="caution">
    <text evidence="2">The sequence shown here is derived from an EMBL/GenBank/DDBJ whole genome shotgun (WGS) entry which is preliminary data.</text>
</comment>
<feature type="region of interest" description="Disordered" evidence="1">
    <location>
        <begin position="59"/>
        <end position="90"/>
    </location>
</feature>
<dbReference type="EMBL" id="SWJQ01000791">
    <property type="protein sequence ID" value="TRZ10874.1"/>
    <property type="molecule type" value="Genomic_DNA"/>
</dbReference>
<evidence type="ECO:0000256" key="1">
    <source>
        <dbReference type="SAM" id="MobiDB-lite"/>
    </source>
</evidence>